<protein>
    <submittedName>
        <fullName evidence="1">Uncharacterized protein</fullName>
    </submittedName>
</protein>
<dbReference type="EMBL" id="KQ426385">
    <property type="protein sequence ID" value="KOF68313.1"/>
    <property type="molecule type" value="Genomic_DNA"/>
</dbReference>
<proteinExistence type="predicted"/>
<dbReference type="AlphaFoldDB" id="A0A0L8FUL2"/>
<sequence>MRKLRGGEGINGGRAKIKMGIGEMEVGENDVYGVEVGGGIEVRSCRGGFKVI</sequence>
<evidence type="ECO:0000313" key="1">
    <source>
        <dbReference type="EMBL" id="KOF68313.1"/>
    </source>
</evidence>
<name>A0A0L8FUL2_OCTBM</name>
<reference evidence="1" key="1">
    <citation type="submission" date="2015-07" db="EMBL/GenBank/DDBJ databases">
        <title>MeaNS - Measles Nucleotide Surveillance Program.</title>
        <authorList>
            <person name="Tran T."/>
            <person name="Druce J."/>
        </authorList>
    </citation>
    <scope>NUCLEOTIDE SEQUENCE</scope>
    <source>
        <strain evidence="1">UCB-OBI-ISO-001</strain>
        <tissue evidence="1">Gonad</tissue>
    </source>
</reference>
<gene>
    <name evidence="1" type="ORF">OCBIM_22007588mg</name>
</gene>
<accession>A0A0L8FUL2</accession>
<organism evidence="1">
    <name type="scientific">Octopus bimaculoides</name>
    <name type="common">California two-spotted octopus</name>
    <dbReference type="NCBI Taxonomy" id="37653"/>
    <lineage>
        <taxon>Eukaryota</taxon>
        <taxon>Metazoa</taxon>
        <taxon>Spiralia</taxon>
        <taxon>Lophotrochozoa</taxon>
        <taxon>Mollusca</taxon>
        <taxon>Cephalopoda</taxon>
        <taxon>Coleoidea</taxon>
        <taxon>Octopodiformes</taxon>
        <taxon>Octopoda</taxon>
        <taxon>Incirrata</taxon>
        <taxon>Octopodidae</taxon>
        <taxon>Octopus</taxon>
    </lineage>
</organism>